<evidence type="ECO:0000256" key="1">
    <source>
        <dbReference type="ARBA" id="ARBA00004429"/>
    </source>
</evidence>
<feature type="transmembrane region" description="Helical" evidence="7">
    <location>
        <begin position="227"/>
        <end position="249"/>
    </location>
</feature>
<proteinExistence type="predicted"/>
<feature type="transmembrane region" description="Helical" evidence="7">
    <location>
        <begin position="424"/>
        <end position="443"/>
    </location>
</feature>
<dbReference type="PANTHER" id="PTHR33362:SF2">
    <property type="entry name" value="TRAP TRANSPORTER LARGE PERMEASE PROTEIN"/>
    <property type="match status" value="1"/>
</dbReference>
<feature type="transmembrane region" description="Helical" evidence="7">
    <location>
        <begin position="6"/>
        <end position="24"/>
    </location>
</feature>
<feature type="transmembrane region" description="Helical" evidence="7">
    <location>
        <begin position="261"/>
        <end position="281"/>
    </location>
</feature>
<evidence type="ECO:0000256" key="3">
    <source>
        <dbReference type="ARBA" id="ARBA00022519"/>
    </source>
</evidence>
<feature type="transmembrane region" description="Helical" evidence="7">
    <location>
        <begin position="154"/>
        <end position="173"/>
    </location>
</feature>
<dbReference type="GO" id="GO:0005886">
    <property type="term" value="C:plasma membrane"/>
    <property type="evidence" value="ECO:0007669"/>
    <property type="project" value="UniProtKB-SubCell"/>
</dbReference>
<evidence type="ECO:0000259" key="8">
    <source>
        <dbReference type="Pfam" id="PF06808"/>
    </source>
</evidence>
<evidence type="ECO:0000313" key="9">
    <source>
        <dbReference type="EMBL" id="TRZ29410.1"/>
    </source>
</evidence>
<keyword evidence="4 7" id="KW-0812">Transmembrane</keyword>
<reference evidence="9 10" key="1">
    <citation type="submission" date="2017-10" db="EMBL/GenBank/DDBJ databases">
        <title>FDA dAtabase for Regulatory Grade micrObial Sequences (FDA-ARGOS): Supporting development and validation of Infectious Disease Dx tests.</title>
        <authorList>
            <person name="Campos J."/>
            <person name="Goldberg B."/>
            <person name="Tallon L.J."/>
            <person name="Sadzewicz L."/>
            <person name="Sengamalay N."/>
            <person name="Ott S."/>
            <person name="Godinez A."/>
            <person name="Nagaraj S."/>
            <person name="Vyas G."/>
            <person name="Aluvathingal J."/>
            <person name="Nadendla S."/>
            <person name="Geyer C."/>
            <person name="Nandy P."/>
            <person name="Hobson J."/>
            <person name="Sichtig H."/>
        </authorList>
    </citation>
    <scope>NUCLEOTIDE SEQUENCE [LARGE SCALE GENOMIC DNA]</scope>
    <source>
        <strain evidence="9 10">FDAARGOS_185</strain>
    </source>
</reference>
<comment type="subcellular location">
    <subcellularLocation>
        <location evidence="1">Cell inner membrane</location>
        <topology evidence="1">Multi-pass membrane protein</topology>
    </subcellularLocation>
</comment>
<feature type="transmembrane region" description="Helical" evidence="7">
    <location>
        <begin position="60"/>
        <end position="83"/>
    </location>
</feature>
<evidence type="ECO:0000256" key="2">
    <source>
        <dbReference type="ARBA" id="ARBA00022475"/>
    </source>
</evidence>
<dbReference type="AlphaFoldDB" id="A0A8B5VVY4"/>
<evidence type="ECO:0000256" key="7">
    <source>
        <dbReference type="SAM" id="Phobius"/>
    </source>
</evidence>
<accession>A0A8B5VVY4</accession>
<sequence>MGILSLIVFIGVILIWFLVVKRSIGESMFLGFIAICALGGKDAFVLFYEGVKYAATYEVLYAALAFVVMAYIFDLSGVLEGLINILNSLLGRIPGGAAFMDVIASGALGLISGSTTGNVAARGVFTIPWMKKTGFSDELATTIASGNAGMAVGFPPNASMFILLGLAPIAAQVSEGQLYLAMLIAGTYQILWRFLIVGFFIKKNKIKGVTENVRPIKETLKEGWPSLFVFLGAAIPILLTMSPIAVFLGSENMVGPEGMDTISLITWMPIVISFICIVLGWKNFPKNGKGWIKIAESSISKFSSIGAVLLFAFAASNVLGLLGMGEELTAFLGSLSIAPWLMVIIVGAIVVLVACPLSSTATLTVVGLVAYSALTSVGVNPVIAVAAVLAWASTEGESMPTSGGIYVAAGIAESNPAKSFVPLFVYYVIPVMAIGWMMCWGWLPLPV</sequence>
<keyword evidence="6 7" id="KW-0472">Membrane</keyword>
<keyword evidence="3" id="KW-0997">Cell inner membrane</keyword>
<dbReference type="InterPro" id="IPR010656">
    <property type="entry name" value="DctM"/>
</dbReference>
<protein>
    <submittedName>
        <fullName evidence="9">C4-dicarboxylate ABC transporter permease</fullName>
    </submittedName>
</protein>
<dbReference type="GO" id="GO:0022857">
    <property type="term" value="F:transmembrane transporter activity"/>
    <property type="evidence" value="ECO:0007669"/>
    <property type="project" value="TreeGrafter"/>
</dbReference>
<name>A0A8B5VVY4_ENTAV</name>
<dbReference type="InterPro" id="IPR004681">
    <property type="entry name" value="TRAP_DctM"/>
</dbReference>
<keyword evidence="5 7" id="KW-1133">Transmembrane helix</keyword>
<organism evidence="9 10">
    <name type="scientific">Enterococcus avium</name>
    <name type="common">Streptococcus avium</name>
    <dbReference type="NCBI Taxonomy" id="33945"/>
    <lineage>
        <taxon>Bacteria</taxon>
        <taxon>Bacillati</taxon>
        <taxon>Bacillota</taxon>
        <taxon>Bacilli</taxon>
        <taxon>Lactobacillales</taxon>
        <taxon>Enterococcaceae</taxon>
        <taxon>Enterococcus</taxon>
    </lineage>
</organism>
<dbReference type="Pfam" id="PF06808">
    <property type="entry name" value="DctM"/>
    <property type="match status" value="1"/>
</dbReference>
<dbReference type="PANTHER" id="PTHR33362">
    <property type="entry name" value="SIALIC ACID TRAP TRANSPORTER PERMEASE PROTEIN SIAT-RELATED"/>
    <property type="match status" value="1"/>
</dbReference>
<feature type="transmembrane region" description="Helical" evidence="7">
    <location>
        <begin position="369"/>
        <end position="392"/>
    </location>
</feature>
<feature type="transmembrane region" description="Helical" evidence="7">
    <location>
        <begin position="302"/>
        <end position="325"/>
    </location>
</feature>
<feature type="transmembrane region" description="Helical" evidence="7">
    <location>
        <begin position="179"/>
        <end position="201"/>
    </location>
</feature>
<evidence type="ECO:0000256" key="4">
    <source>
        <dbReference type="ARBA" id="ARBA00022692"/>
    </source>
</evidence>
<dbReference type="Proteomes" id="UP000316316">
    <property type="component" value="Unassembled WGS sequence"/>
</dbReference>
<evidence type="ECO:0000313" key="10">
    <source>
        <dbReference type="Proteomes" id="UP000316316"/>
    </source>
</evidence>
<keyword evidence="2" id="KW-1003">Cell membrane</keyword>
<comment type="caution">
    <text evidence="9">The sequence shown here is derived from an EMBL/GenBank/DDBJ whole genome shotgun (WGS) entry which is preliminary data.</text>
</comment>
<feature type="transmembrane region" description="Helical" evidence="7">
    <location>
        <begin position="29"/>
        <end position="48"/>
    </location>
</feature>
<feature type="domain" description="TRAP C4-dicarboxylate transport system permease DctM subunit" evidence="8">
    <location>
        <begin position="12"/>
        <end position="434"/>
    </location>
</feature>
<feature type="transmembrane region" description="Helical" evidence="7">
    <location>
        <begin position="337"/>
        <end position="357"/>
    </location>
</feature>
<evidence type="ECO:0000256" key="5">
    <source>
        <dbReference type="ARBA" id="ARBA00022989"/>
    </source>
</evidence>
<evidence type="ECO:0000256" key="6">
    <source>
        <dbReference type="ARBA" id="ARBA00023136"/>
    </source>
</evidence>
<dbReference type="EMBL" id="PDXQ01000002">
    <property type="protein sequence ID" value="TRZ29410.1"/>
    <property type="molecule type" value="Genomic_DNA"/>
</dbReference>
<gene>
    <name evidence="9" type="ORF">AUF17_19770</name>
</gene>